<evidence type="ECO:0000256" key="1">
    <source>
        <dbReference type="SAM" id="Phobius"/>
    </source>
</evidence>
<dbReference type="InterPro" id="IPR019734">
    <property type="entry name" value="TPR_rpt"/>
</dbReference>
<evidence type="ECO:0000313" key="2">
    <source>
        <dbReference type="EMBL" id="HEC67331.1"/>
    </source>
</evidence>
<sequence>MVVKIKKRKPITAPDEFISLPNRIVQYVQANLKQVLTITTVCVVLISIFLLGRAWWHKRKEHSFILYTKAENLLKNKQQDKAETVLNQLIKTHSPASNFACLQLATVYEEREQWEKAIIIYQTYLKKSSDKDIFSPFVWHALGCDYWISQKPSEVEKALKNIIKNYPDHPLANWAYINLGLLIEEKEPFKALEMYNLALKKESPLNPPWLDFKIKALKINYPTSQEKQDTARREK</sequence>
<comment type="caution">
    <text evidence="2">The sequence shown here is derived from an EMBL/GenBank/DDBJ whole genome shotgun (WGS) entry which is preliminary data.</text>
</comment>
<keyword evidence="1" id="KW-0812">Transmembrane</keyword>
<accession>A0A7C1ZQB6</accession>
<dbReference type="AlphaFoldDB" id="A0A7C1ZQB6"/>
<reference evidence="2" key="1">
    <citation type="journal article" date="2020" name="mSystems">
        <title>Genome- and Community-Level Interaction Insights into Carbon Utilization and Element Cycling Functions of Hydrothermarchaeota in Hydrothermal Sediment.</title>
        <authorList>
            <person name="Zhou Z."/>
            <person name="Liu Y."/>
            <person name="Xu W."/>
            <person name="Pan J."/>
            <person name="Luo Z.H."/>
            <person name="Li M."/>
        </authorList>
    </citation>
    <scope>NUCLEOTIDE SEQUENCE [LARGE SCALE GENOMIC DNA]</scope>
    <source>
        <strain evidence="2">HyVt-389</strain>
    </source>
</reference>
<dbReference type="Pfam" id="PF13174">
    <property type="entry name" value="TPR_6"/>
    <property type="match status" value="2"/>
</dbReference>
<dbReference type="Gene3D" id="1.25.40.10">
    <property type="entry name" value="Tetratricopeptide repeat domain"/>
    <property type="match status" value="2"/>
</dbReference>
<gene>
    <name evidence="2" type="ORF">ENI35_00725</name>
</gene>
<keyword evidence="1" id="KW-1133">Transmembrane helix</keyword>
<name>A0A7C1ZQB6_DESA2</name>
<dbReference type="InterPro" id="IPR011990">
    <property type="entry name" value="TPR-like_helical_dom_sf"/>
</dbReference>
<protein>
    <submittedName>
        <fullName evidence="2">Tetratricopeptide repeat protein</fullName>
    </submittedName>
</protein>
<dbReference type="Proteomes" id="UP000885738">
    <property type="component" value="Unassembled WGS sequence"/>
</dbReference>
<feature type="transmembrane region" description="Helical" evidence="1">
    <location>
        <begin position="35"/>
        <end position="56"/>
    </location>
</feature>
<keyword evidence="1" id="KW-0472">Membrane</keyword>
<dbReference type="EMBL" id="DRIH01000018">
    <property type="protein sequence ID" value="HEC67331.1"/>
    <property type="molecule type" value="Genomic_DNA"/>
</dbReference>
<organism evidence="2">
    <name type="scientific">Desulfofervidus auxilii</name>
    <dbReference type="NCBI Taxonomy" id="1621989"/>
    <lineage>
        <taxon>Bacteria</taxon>
        <taxon>Pseudomonadati</taxon>
        <taxon>Thermodesulfobacteriota</taxon>
        <taxon>Candidatus Desulfofervidia</taxon>
        <taxon>Candidatus Desulfofervidales</taxon>
        <taxon>Candidatus Desulfofervidaceae</taxon>
        <taxon>Candidatus Desulfofervidus</taxon>
    </lineage>
</organism>
<proteinExistence type="predicted"/>
<dbReference type="SUPFAM" id="SSF48452">
    <property type="entry name" value="TPR-like"/>
    <property type="match status" value="1"/>
</dbReference>